<dbReference type="KEGG" id="samy:DB32_007050"/>
<dbReference type="STRING" id="927083.DB32_007050"/>
<dbReference type="EMBL" id="CP011125">
    <property type="protein sequence ID" value="AKF09901.1"/>
    <property type="molecule type" value="Genomic_DNA"/>
</dbReference>
<organism evidence="1 2">
    <name type="scientific">Sandaracinus amylolyticus</name>
    <dbReference type="NCBI Taxonomy" id="927083"/>
    <lineage>
        <taxon>Bacteria</taxon>
        <taxon>Pseudomonadati</taxon>
        <taxon>Myxococcota</taxon>
        <taxon>Polyangia</taxon>
        <taxon>Polyangiales</taxon>
        <taxon>Sandaracinaceae</taxon>
        <taxon>Sandaracinus</taxon>
    </lineage>
</organism>
<gene>
    <name evidence="1" type="ORF">DB32_007050</name>
</gene>
<dbReference type="AlphaFoldDB" id="A0A0F6YM54"/>
<name>A0A0F6YM54_9BACT</name>
<dbReference type="Proteomes" id="UP000034883">
    <property type="component" value="Chromosome"/>
</dbReference>
<proteinExistence type="predicted"/>
<sequence length="389" mass="41471">MVIGALALAACGGDDGGEPPALDAQYAVASTIFGDEGTTTYVVFLDTLDAGDVDLASAREFAGWATIGGVDRMLFVGDGESPTLTRYSADDQGTFAESGRISFLDYGARGALYRNVFAGTSRAFMAIDDVQRVAWDPATLEAIGVVELEGVDEARDGLAVRASFDRAAITRGDRVLHPHYFSDDDYYRFAPASQIAVVDGASGEARAVLEAPCPGLDVASVDEDGNAYFSNWVFSAAAPHFEESAPRPCVVRVPADRDEIDSTWTRDLSTLVGDRPTAAFRYLADGVGLVAVLHTEELPDDVAPGQAAVATAWRLWRVDTTSWSAAPIDEIGLFSGGYYAFRVDGDRTIVLLPTDDYGSTSAYEIGPEGAPTLRFTIPGWAYQLVQLGD</sequence>
<evidence type="ECO:0000313" key="1">
    <source>
        <dbReference type="EMBL" id="AKF09901.1"/>
    </source>
</evidence>
<accession>A0A0F6YM54</accession>
<keyword evidence="2" id="KW-1185">Reference proteome</keyword>
<reference evidence="1 2" key="1">
    <citation type="submission" date="2015-03" db="EMBL/GenBank/DDBJ databases">
        <title>Genome assembly of Sandaracinus amylolyticus DSM 53668.</title>
        <authorList>
            <person name="Sharma G."/>
            <person name="Subramanian S."/>
        </authorList>
    </citation>
    <scope>NUCLEOTIDE SEQUENCE [LARGE SCALE GENOMIC DNA]</scope>
    <source>
        <strain evidence="1 2">DSM 53668</strain>
    </source>
</reference>
<protein>
    <submittedName>
        <fullName evidence="1">Uncharacterized protein</fullName>
    </submittedName>
</protein>
<evidence type="ECO:0000313" key="2">
    <source>
        <dbReference type="Proteomes" id="UP000034883"/>
    </source>
</evidence>